<organism evidence="1 2">
    <name type="scientific">Marine Group I thaumarchaeote SCGC AAA799-N04</name>
    <dbReference type="NCBI Taxonomy" id="1502293"/>
    <lineage>
        <taxon>Archaea</taxon>
        <taxon>Nitrososphaerota</taxon>
        <taxon>Marine Group I</taxon>
    </lineage>
</organism>
<comment type="caution">
    <text evidence="1">The sequence shown here is derived from an EMBL/GenBank/DDBJ whole genome shotgun (WGS) entry which is preliminary data.</text>
</comment>
<dbReference type="PANTHER" id="PTHR12106:SF27">
    <property type="entry name" value="SORTILIN-RELATED RECEPTOR"/>
    <property type="match status" value="1"/>
</dbReference>
<dbReference type="Gene3D" id="2.130.10.10">
    <property type="entry name" value="YVTN repeat-like/Quinoprotein amine dehydrogenase"/>
    <property type="match status" value="2"/>
</dbReference>
<keyword evidence="2" id="KW-1185">Reference proteome</keyword>
<name>A0A081RN75_9ARCH</name>
<accession>A0A081RN75</accession>
<dbReference type="InterPro" id="IPR050310">
    <property type="entry name" value="VPS10-sortilin"/>
</dbReference>
<dbReference type="EMBL" id="JOKN01000013">
    <property type="protein sequence ID" value="KEQ56648.1"/>
    <property type="molecule type" value="Genomic_DNA"/>
</dbReference>
<dbReference type="AlphaFoldDB" id="A0A081RN75"/>
<dbReference type="Proteomes" id="UP000028059">
    <property type="component" value="Unassembled WGS sequence"/>
</dbReference>
<sequence>MRSTNTKILLIVIPIAIIGIVLSIPVQNNLDTPASKLHGPWSDIHGVGMFLSGNDDTLYLATHQGLFEKTDSGWLHVGNDNADLMGFSMNYDTQTMYSSGHPKSGGNLGFRISNDHGTSWSTVSKVKNTPVDFHAMSASQAQNGLIYGSPGGGSELFVTSDDGTSWSSLNIPNKIISLATDPLDPNRVYAGTTSGLYVSNDQGKQWSPVDSDIEKGVITGIGFSSDGKTMYVFSTLDGNGMIVKSIDGGNTMVKTQSQIADVRGVWNFAPGRDGEIYAIAAQQVASELAMSVYKTTDSGNTWILEGTNNLKLALTGE</sequence>
<dbReference type="PANTHER" id="PTHR12106">
    <property type="entry name" value="SORTILIN RELATED"/>
    <property type="match status" value="1"/>
</dbReference>
<dbReference type="PATRIC" id="fig|1502293.3.peg.837"/>
<reference evidence="1 2" key="1">
    <citation type="submission" date="2014-06" db="EMBL/GenBank/DDBJ databases">
        <authorList>
            <person name="Ngugi D.K."/>
            <person name="Blom J."/>
            <person name="Alam I."/>
            <person name="Rashid M."/>
            <person name="Ba Alawi W."/>
            <person name="Zhang G."/>
            <person name="Hikmawan T."/>
            <person name="Guan Y."/>
            <person name="Antunes A."/>
            <person name="Siam R."/>
            <person name="ElDorry H."/>
            <person name="Bajic V."/>
            <person name="Stingl U."/>
        </authorList>
    </citation>
    <scope>NUCLEOTIDE SEQUENCE [LARGE SCALE GENOMIC DNA]</scope>
    <source>
        <strain evidence="1">SCGC AAA799-N04</strain>
    </source>
</reference>
<dbReference type="InterPro" id="IPR015943">
    <property type="entry name" value="WD40/YVTN_repeat-like_dom_sf"/>
</dbReference>
<evidence type="ECO:0000313" key="1">
    <source>
        <dbReference type="EMBL" id="KEQ56648.1"/>
    </source>
</evidence>
<gene>
    <name evidence="1" type="ORF">AAA799N04_00909</name>
</gene>
<evidence type="ECO:0000313" key="2">
    <source>
        <dbReference type="Proteomes" id="UP000028059"/>
    </source>
</evidence>
<protein>
    <submittedName>
        <fullName evidence="1">Ycf48-like protein</fullName>
    </submittedName>
</protein>
<proteinExistence type="predicted"/>
<dbReference type="SUPFAM" id="SSF110296">
    <property type="entry name" value="Oligoxyloglucan reducing end-specific cellobiohydrolase"/>
    <property type="match status" value="1"/>
</dbReference>